<dbReference type="Proteomes" id="UP000189970">
    <property type="component" value="Unassembled WGS sequence"/>
</dbReference>
<accession>A0A1V4DF31</accession>
<organism evidence="1 2">
    <name type="scientific">Vagococcus martis</name>
    <dbReference type="NCBI Taxonomy" id="1768210"/>
    <lineage>
        <taxon>Bacteria</taxon>
        <taxon>Bacillati</taxon>
        <taxon>Bacillota</taxon>
        <taxon>Bacilli</taxon>
        <taxon>Lactobacillales</taxon>
        <taxon>Enterococcaceae</taxon>
        <taxon>Vagococcus</taxon>
    </lineage>
</organism>
<keyword evidence="2" id="KW-1185">Reference proteome</keyword>
<evidence type="ECO:0000313" key="1">
    <source>
        <dbReference type="EMBL" id="OPF87107.1"/>
    </source>
</evidence>
<gene>
    <name evidence="1" type="ORF">BW731_02245</name>
</gene>
<reference evidence="1 2" key="1">
    <citation type="submission" date="2017-02" db="EMBL/GenBank/DDBJ databases">
        <title>Vagococcus cremeus sp. nov., isolated from the small intestine of a marten, Martes flavigula.</title>
        <authorList>
            <person name="Tak E.J."/>
            <person name="Bae J.-W."/>
        </authorList>
    </citation>
    <scope>NUCLEOTIDE SEQUENCE [LARGE SCALE GENOMIC DNA]</scope>
    <source>
        <strain evidence="1 2">D7T301</strain>
    </source>
</reference>
<name>A0A1V4DF31_9ENTE</name>
<proteinExistence type="predicted"/>
<comment type="caution">
    <text evidence="1">The sequence shown here is derived from an EMBL/GenBank/DDBJ whole genome shotgun (WGS) entry which is preliminary data.</text>
</comment>
<dbReference type="EMBL" id="MVAB01000001">
    <property type="protein sequence ID" value="OPF87107.1"/>
    <property type="molecule type" value="Genomic_DNA"/>
</dbReference>
<evidence type="ECO:0000313" key="2">
    <source>
        <dbReference type="Proteomes" id="UP000189970"/>
    </source>
</evidence>
<sequence length="188" mass="22429">MWNMFKKVFLSTKGRDEGYKIPANYSINIPNDSNEISKIDKKFIEILLNFTPDYNSLKGEVKRFDTYDNYIENVRAFISCDVMGNNWIYKQSDLSELNRFIQYEKIRNIFDFNNFLHLIGVNEEEYKLLVDSDIYEKTIVYINKYKREYQNECSELSKIYVSKGSNVNDYKIFWGESNHVNLILESYG</sequence>
<dbReference type="AlphaFoldDB" id="A0A1V4DF31"/>
<protein>
    <submittedName>
        <fullName evidence="1">Uncharacterized protein</fullName>
    </submittedName>
</protein>